<dbReference type="InterPro" id="IPR057684">
    <property type="entry name" value="DUF7924"/>
</dbReference>
<name>A0AAN6K3C8_9PEZI</name>
<feature type="region of interest" description="Disordered" evidence="1">
    <location>
        <begin position="163"/>
        <end position="197"/>
    </location>
</feature>
<feature type="compositionally biased region" description="Low complexity" evidence="1">
    <location>
        <begin position="179"/>
        <end position="188"/>
    </location>
</feature>
<evidence type="ECO:0000313" key="3">
    <source>
        <dbReference type="EMBL" id="KAK0951398.1"/>
    </source>
</evidence>
<keyword evidence="4" id="KW-1185">Reference proteome</keyword>
<dbReference type="Proteomes" id="UP001175353">
    <property type="component" value="Unassembled WGS sequence"/>
</dbReference>
<dbReference type="AlphaFoldDB" id="A0AAN6K3C8"/>
<dbReference type="PANTHER" id="PTHR42470">
    <property type="entry name" value="VAST DOMAIN-CONTAINING PROTEIN"/>
    <property type="match status" value="1"/>
</dbReference>
<dbReference type="Pfam" id="PF25545">
    <property type="entry name" value="DUF7924"/>
    <property type="match status" value="1"/>
</dbReference>
<evidence type="ECO:0000259" key="2">
    <source>
        <dbReference type="Pfam" id="PF25545"/>
    </source>
</evidence>
<sequence length="197" mass="21870">MSYFMATYYMYFPFLTCEVKCGAAALDVADRQNAHSMTLAVRGVVELLRRAKREKDVDREILAFSISHDHSTVRSYGHYQEDGKEKWTAYKFMKNVYDVWMPTHFARIRSVIDELPPDIAFEVSERSGSCVSEATGLSQGVEGLLTEPSDVDAQFLRTEGSGHGSLAGLQDVTPNTSLSPGTGRGTSKGSKKRRTVT</sequence>
<gene>
    <name evidence="3" type="ORF">LTR91_025008</name>
</gene>
<proteinExistence type="predicted"/>
<evidence type="ECO:0000256" key="1">
    <source>
        <dbReference type="SAM" id="MobiDB-lite"/>
    </source>
</evidence>
<reference evidence="3" key="1">
    <citation type="submission" date="2023-06" db="EMBL/GenBank/DDBJ databases">
        <title>Black Yeasts Isolated from many extreme environments.</title>
        <authorList>
            <person name="Coleine C."/>
            <person name="Stajich J.E."/>
            <person name="Selbmann L."/>
        </authorList>
    </citation>
    <scope>NUCLEOTIDE SEQUENCE</scope>
    <source>
        <strain evidence="3">CCFEE 5200</strain>
    </source>
</reference>
<organism evidence="3 4">
    <name type="scientific">Friedmanniomyces endolithicus</name>
    <dbReference type="NCBI Taxonomy" id="329885"/>
    <lineage>
        <taxon>Eukaryota</taxon>
        <taxon>Fungi</taxon>
        <taxon>Dikarya</taxon>
        <taxon>Ascomycota</taxon>
        <taxon>Pezizomycotina</taxon>
        <taxon>Dothideomycetes</taxon>
        <taxon>Dothideomycetidae</taxon>
        <taxon>Mycosphaerellales</taxon>
        <taxon>Teratosphaeriaceae</taxon>
        <taxon>Friedmanniomyces</taxon>
    </lineage>
</organism>
<dbReference type="PANTHER" id="PTHR42470:SF2">
    <property type="match status" value="1"/>
</dbReference>
<dbReference type="EMBL" id="JAUJLE010000699">
    <property type="protein sequence ID" value="KAK0951398.1"/>
    <property type="molecule type" value="Genomic_DNA"/>
</dbReference>
<feature type="domain" description="DUF7924" evidence="2">
    <location>
        <begin position="2"/>
        <end position="81"/>
    </location>
</feature>
<comment type="caution">
    <text evidence="3">The sequence shown here is derived from an EMBL/GenBank/DDBJ whole genome shotgun (WGS) entry which is preliminary data.</text>
</comment>
<accession>A0AAN6K3C8</accession>
<evidence type="ECO:0000313" key="4">
    <source>
        <dbReference type="Proteomes" id="UP001175353"/>
    </source>
</evidence>
<protein>
    <recommendedName>
        <fullName evidence="2">DUF7924 domain-containing protein</fullName>
    </recommendedName>
</protein>